<dbReference type="Gene3D" id="3.40.50.2000">
    <property type="entry name" value="Glycogen Phosphorylase B"/>
    <property type="match status" value="2"/>
</dbReference>
<name>A0A4W4ESD1_ELEEL</name>
<reference evidence="13" key="1">
    <citation type="journal article" date="2014" name="Science">
        <title>Nonhuman genetics. Genomic basis for the convergent evolution of electric organs.</title>
        <authorList>
            <person name="Gallant J.R."/>
            <person name="Traeger L.L."/>
            <person name="Volkening J.D."/>
            <person name="Moffett H."/>
            <person name="Chen P.H."/>
            <person name="Novina C.D."/>
            <person name="Phillips G.N.Jr."/>
            <person name="Anand R."/>
            <person name="Wells G.B."/>
            <person name="Pinch M."/>
            <person name="Guth R."/>
            <person name="Unguez G.A."/>
            <person name="Albert J.S."/>
            <person name="Zakon H.H."/>
            <person name="Samanta M.P."/>
            <person name="Sussman M.R."/>
        </authorList>
    </citation>
    <scope>NUCLEOTIDE SEQUENCE [LARGE SCALE GENOMIC DNA]</scope>
</reference>
<reference evidence="12" key="3">
    <citation type="submission" date="2020-05" db="EMBL/GenBank/DDBJ databases">
        <title>Electrophorus electricus (electric eel) genome, fEleEle1, primary haplotype.</title>
        <authorList>
            <person name="Myers G."/>
            <person name="Meyer A."/>
            <person name="Fedrigo O."/>
            <person name="Formenti G."/>
            <person name="Rhie A."/>
            <person name="Tracey A."/>
            <person name="Sims Y."/>
            <person name="Jarvis E.D."/>
        </authorList>
    </citation>
    <scope>NUCLEOTIDE SEQUENCE [LARGE SCALE GENOMIC DNA]</scope>
</reference>
<dbReference type="SUPFAM" id="SSF53756">
    <property type="entry name" value="UDP-Glycosyltransferase/glycogen phosphorylase"/>
    <property type="match status" value="1"/>
</dbReference>
<dbReference type="FunFam" id="3.40.50.2000:FF:000001">
    <property type="entry name" value="UDP-glucuronosyltransferase"/>
    <property type="match status" value="1"/>
</dbReference>
<evidence type="ECO:0000256" key="9">
    <source>
        <dbReference type="ARBA" id="ARBA00023180"/>
    </source>
</evidence>
<protein>
    <recommendedName>
        <fullName evidence="11">UDP-glucuronosyltransferase</fullName>
        <ecNumber evidence="11">2.4.1.17</ecNumber>
    </recommendedName>
</protein>
<dbReference type="GeneTree" id="ENSGT00940000159677"/>
<keyword evidence="9" id="KW-0325">Glycoprotein</keyword>
<evidence type="ECO:0000256" key="5">
    <source>
        <dbReference type="ARBA" id="ARBA00022692"/>
    </source>
</evidence>
<keyword evidence="6" id="KW-0256">Endoplasmic reticulum</keyword>
<dbReference type="PANTHER" id="PTHR48043:SF161">
    <property type="entry name" value="UDP GLUCURONOSYLTRANSFERASE FAMILY 1 MEMBER A1"/>
    <property type="match status" value="1"/>
</dbReference>
<dbReference type="PROSITE" id="PS00375">
    <property type="entry name" value="UDPGT"/>
    <property type="match status" value="1"/>
</dbReference>
<evidence type="ECO:0000256" key="11">
    <source>
        <dbReference type="RuleBase" id="RU362059"/>
    </source>
</evidence>
<sequence>MTGVLLWLYFLFLGSVQTGKLLVIPADGSHWNNIKSLVEELGRRGNEVVVVIPKESLSLGPSKHTTTLTYPVNYTVAQIKKQIASNLSNYIGVDTSTDLARFQKYVLMIDALKVGSVKNVESLLFNKDLMKTLIEWEFDAVLTDPFECVGVIVGEYLSIPSIYMQGNHPCDAHFLATKSLSPPSYAPHLATHFTDRMNFWQRGVNTLRYFLQPMACGRLYTHADRIASAFLQKETSMLEIMSHAAIWLEYIDYATEFPRPLMPNVIMMGPIAPETKPLPQDLETFVNGSGEHGFVIFTLGSMVSELPEVKAGQFLEAFRHIPQKVVWRYTGALPKDVPKNVKLMNWLPQNDLLAHPKAKAFITHGGTHSIYEGICNGVPMVTIPLFGDQADNVQRVVSRGVAETVNIFDLTSEKLLVALRKVINDKSYKEKMMKLSVIHRDHPIKPLDLAVYWTEYVMRHKGAAHLRSAANELNWIQYHSLDVIGFLLLVLVTVVCVTVKTCMFCFKKCFRVTPKKKKE</sequence>
<keyword evidence="8 11" id="KW-0472">Membrane</keyword>
<dbReference type="RefSeq" id="XP_026878128.2">
    <property type="nucleotide sequence ID" value="XM_027022327.2"/>
</dbReference>
<dbReference type="GO" id="GO:0015020">
    <property type="term" value="F:glucuronosyltransferase activity"/>
    <property type="evidence" value="ECO:0007669"/>
    <property type="project" value="UniProtKB-EC"/>
</dbReference>
<evidence type="ECO:0000256" key="2">
    <source>
        <dbReference type="ARBA" id="ARBA00009995"/>
    </source>
</evidence>
<reference evidence="12" key="4">
    <citation type="submission" date="2025-08" db="UniProtKB">
        <authorList>
            <consortium name="Ensembl"/>
        </authorList>
    </citation>
    <scope>IDENTIFICATION</scope>
</reference>
<dbReference type="Pfam" id="PF00201">
    <property type="entry name" value="UDPGT"/>
    <property type="match status" value="1"/>
</dbReference>
<dbReference type="InterPro" id="IPR002213">
    <property type="entry name" value="UDP_glucos_trans"/>
</dbReference>
<dbReference type="KEGG" id="eee:113585039"/>
<evidence type="ECO:0000256" key="7">
    <source>
        <dbReference type="ARBA" id="ARBA00022989"/>
    </source>
</evidence>
<dbReference type="PANTHER" id="PTHR48043">
    <property type="entry name" value="EG:EG0003.4 PROTEIN-RELATED"/>
    <property type="match status" value="1"/>
</dbReference>
<evidence type="ECO:0000256" key="3">
    <source>
        <dbReference type="ARBA" id="ARBA00022676"/>
    </source>
</evidence>
<feature type="signal peptide" evidence="11">
    <location>
        <begin position="1"/>
        <end position="18"/>
    </location>
</feature>
<dbReference type="OMA" id="WLSMENI"/>
<proteinExistence type="inferred from homology"/>
<keyword evidence="7 11" id="KW-1133">Transmembrane helix</keyword>
<dbReference type="CDD" id="cd03784">
    <property type="entry name" value="GT1_Gtf-like"/>
    <property type="match status" value="1"/>
</dbReference>
<comment type="catalytic activity">
    <reaction evidence="11">
        <text>glucuronate acceptor + UDP-alpha-D-glucuronate = acceptor beta-D-glucuronoside + UDP + H(+)</text>
        <dbReference type="Rhea" id="RHEA:21032"/>
        <dbReference type="ChEBI" id="CHEBI:15378"/>
        <dbReference type="ChEBI" id="CHEBI:58052"/>
        <dbReference type="ChEBI" id="CHEBI:58223"/>
        <dbReference type="ChEBI" id="CHEBI:132367"/>
        <dbReference type="ChEBI" id="CHEBI:132368"/>
        <dbReference type="EC" id="2.4.1.17"/>
    </reaction>
</comment>
<dbReference type="RefSeq" id="XP_026878135.2">
    <property type="nucleotide sequence ID" value="XM_027022334.2"/>
</dbReference>
<evidence type="ECO:0000256" key="1">
    <source>
        <dbReference type="ARBA" id="ARBA00004389"/>
    </source>
</evidence>
<evidence type="ECO:0000256" key="8">
    <source>
        <dbReference type="ARBA" id="ARBA00023136"/>
    </source>
</evidence>
<comment type="subcellular location">
    <subcellularLocation>
        <location evidence="1">Endoplasmic reticulum membrane</location>
        <topology evidence="1">Single-pass membrane protein</topology>
    </subcellularLocation>
    <subcellularLocation>
        <location evidence="11">Membrane</location>
        <topology evidence="11">Single-pass membrane protein</topology>
    </subcellularLocation>
</comment>
<comment type="similarity">
    <text evidence="2 10">Belongs to the UDP-glycosyltransferase family.</text>
</comment>
<evidence type="ECO:0000256" key="6">
    <source>
        <dbReference type="ARBA" id="ARBA00022824"/>
    </source>
</evidence>
<evidence type="ECO:0000313" key="13">
    <source>
        <dbReference type="Proteomes" id="UP000314983"/>
    </source>
</evidence>
<accession>A0A4W4ESD1</accession>
<dbReference type="AlphaFoldDB" id="A0A4W4ESD1"/>
<dbReference type="STRING" id="8005.ENSEEEP00000015137"/>
<dbReference type="Proteomes" id="UP000314983">
    <property type="component" value="Chromosome 2"/>
</dbReference>
<feature type="transmembrane region" description="Helical" evidence="11">
    <location>
        <begin position="483"/>
        <end position="506"/>
    </location>
</feature>
<dbReference type="InterPro" id="IPR035595">
    <property type="entry name" value="UDP_glycos_trans_CS"/>
</dbReference>
<keyword evidence="5 11" id="KW-0812">Transmembrane</keyword>
<evidence type="ECO:0000256" key="10">
    <source>
        <dbReference type="RuleBase" id="RU003718"/>
    </source>
</evidence>
<organism evidence="12 13">
    <name type="scientific">Electrophorus electricus</name>
    <name type="common">Electric eel</name>
    <name type="synonym">Gymnotus electricus</name>
    <dbReference type="NCBI Taxonomy" id="8005"/>
    <lineage>
        <taxon>Eukaryota</taxon>
        <taxon>Metazoa</taxon>
        <taxon>Chordata</taxon>
        <taxon>Craniata</taxon>
        <taxon>Vertebrata</taxon>
        <taxon>Euteleostomi</taxon>
        <taxon>Actinopterygii</taxon>
        <taxon>Neopterygii</taxon>
        <taxon>Teleostei</taxon>
        <taxon>Ostariophysi</taxon>
        <taxon>Gymnotiformes</taxon>
        <taxon>Gymnotoidei</taxon>
        <taxon>Gymnotidae</taxon>
        <taxon>Electrophorus</taxon>
    </lineage>
</organism>
<reference evidence="12" key="5">
    <citation type="submission" date="2025-09" db="UniProtKB">
        <authorList>
            <consortium name="Ensembl"/>
        </authorList>
    </citation>
    <scope>IDENTIFICATION</scope>
</reference>
<dbReference type="EC" id="2.4.1.17" evidence="11"/>
<keyword evidence="4 10" id="KW-0808">Transferase</keyword>
<dbReference type="Ensembl" id="ENSEEET00000015316.2">
    <property type="protein sequence ID" value="ENSEEEP00000015137.2"/>
    <property type="gene ID" value="ENSEEEG00000007542.2"/>
</dbReference>
<gene>
    <name evidence="12" type="primary">LOC113585039</name>
</gene>
<dbReference type="GO" id="GO:0005789">
    <property type="term" value="C:endoplasmic reticulum membrane"/>
    <property type="evidence" value="ECO:0007669"/>
    <property type="project" value="UniProtKB-SubCell"/>
</dbReference>
<reference evidence="13" key="2">
    <citation type="journal article" date="2017" name="Sci. Adv.">
        <title>A tail of two voltages: Proteomic comparison of the three electric organs of the electric eel.</title>
        <authorList>
            <person name="Traeger L.L."/>
            <person name="Sabat G."/>
            <person name="Barrett-Wilt G.A."/>
            <person name="Wells G.B."/>
            <person name="Sussman M.R."/>
        </authorList>
    </citation>
    <scope>NUCLEOTIDE SEQUENCE [LARGE SCALE GENOMIC DNA]</scope>
</reference>
<keyword evidence="11" id="KW-0732">Signal</keyword>
<evidence type="ECO:0000256" key="4">
    <source>
        <dbReference type="ARBA" id="ARBA00022679"/>
    </source>
</evidence>
<dbReference type="GeneID" id="113585039"/>
<keyword evidence="13" id="KW-1185">Reference proteome</keyword>
<evidence type="ECO:0000313" key="12">
    <source>
        <dbReference type="Ensembl" id="ENSEEEP00000015137.2"/>
    </source>
</evidence>
<dbReference type="InterPro" id="IPR050271">
    <property type="entry name" value="UDP-glycosyltransferase"/>
</dbReference>
<keyword evidence="3 10" id="KW-0328">Glycosyltransferase</keyword>
<feature type="chain" id="PRO_5044048505" description="UDP-glucuronosyltransferase" evidence="11">
    <location>
        <begin position="19"/>
        <end position="519"/>
    </location>
</feature>